<dbReference type="Proteomes" id="UP000197361">
    <property type="component" value="Unassembled WGS sequence"/>
</dbReference>
<dbReference type="AlphaFoldDB" id="A0A246K251"/>
<evidence type="ECO:0000256" key="1">
    <source>
        <dbReference type="ARBA" id="ARBA00004370"/>
    </source>
</evidence>
<evidence type="ECO:0000259" key="3">
    <source>
        <dbReference type="Pfam" id="PF01370"/>
    </source>
</evidence>
<feature type="domain" description="NAD-dependent epimerase/dehydratase" evidence="3">
    <location>
        <begin position="4"/>
        <end position="112"/>
    </location>
</feature>
<protein>
    <submittedName>
        <fullName evidence="4">NAD-dependent dehydratase</fullName>
    </submittedName>
</protein>
<accession>A0A246K251</accession>
<evidence type="ECO:0000313" key="4">
    <source>
        <dbReference type="EMBL" id="OWQ99556.1"/>
    </source>
</evidence>
<comment type="caution">
    <text evidence="4">The sequence shown here is derived from an EMBL/GenBank/DDBJ whole genome shotgun (WGS) entry which is preliminary data.</text>
</comment>
<evidence type="ECO:0000256" key="2">
    <source>
        <dbReference type="ARBA" id="ARBA00023136"/>
    </source>
</evidence>
<dbReference type="EMBL" id="NISK01000001">
    <property type="protein sequence ID" value="OWQ99556.1"/>
    <property type="molecule type" value="Genomic_DNA"/>
</dbReference>
<proteinExistence type="predicted"/>
<dbReference type="RefSeq" id="WP_088440299.1">
    <property type="nucleotide sequence ID" value="NZ_BMMC01000005.1"/>
</dbReference>
<dbReference type="InterPro" id="IPR001509">
    <property type="entry name" value="Epimerase_deHydtase"/>
</dbReference>
<sequence length="215" mass="22052">MSDALIVGATGLVGSAVIDAFGSRGVTVVARRPVEGLAPHHAERVAPSDNWPDIIAAEQPAVLICCLGTTIRQAGSQAAFRAVDHDLILAAARGARQGGTAQMIVVSSVGASAKAGNFYLRTKGETEDALRALGFARLDLIRPGLLLGARPGPPRLGEGLATIAAPLADALLHGSFRRYRSIHGPTVAAAIVALVGQDGSGVHIHENDAIRALAD</sequence>
<dbReference type="PANTHER" id="PTHR14097:SF7">
    <property type="entry name" value="OXIDOREDUCTASE HTATIP2"/>
    <property type="match status" value="1"/>
</dbReference>
<dbReference type="PANTHER" id="PTHR14097">
    <property type="entry name" value="OXIDOREDUCTASE HTATIP2"/>
    <property type="match status" value="1"/>
</dbReference>
<name>A0A246K251_9SPHN</name>
<dbReference type="OrthoDB" id="9798632at2"/>
<gene>
    <name evidence="4" type="ORF">CDQ92_05455</name>
</gene>
<evidence type="ECO:0000313" key="5">
    <source>
        <dbReference type="Proteomes" id="UP000197361"/>
    </source>
</evidence>
<comment type="subcellular location">
    <subcellularLocation>
        <location evidence="1">Membrane</location>
    </subcellularLocation>
</comment>
<dbReference type="Pfam" id="PF01370">
    <property type="entry name" value="Epimerase"/>
    <property type="match status" value="1"/>
</dbReference>
<dbReference type="GO" id="GO:0016020">
    <property type="term" value="C:membrane"/>
    <property type="evidence" value="ECO:0007669"/>
    <property type="project" value="UniProtKB-SubCell"/>
</dbReference>
<organism evidence="4 5">
    <name type="scientific">Sphingopyxis bauzanensis</name>
    <dbReference type="NCBI Taxonomy" id="651663"/>
    <lineage>
        <taxon>Bacteria</taxon>
        <taxon>Pseudomonadati</taxon>
        <taxon>Pseudomonadota</taxon>
        <taxon>Alphaproteobacteria</taxon>
        <taxon>Sphingomonadales</taxon>
        <taxon>Sphingomonadaceae</taxon>
        <taxon>Sphingopyxis</taxon>
    </lineage>
</organism>
<keyword evidence="5" id="KW-1185">Reference proteome</keyword>
<keyword evidence="2" id="KW-0472">Membrane</keyword>
<reference evidence="4 5" key="1">
    <citation type="journal article" date="2010" name="Int. J. Syst. Evol. Microbiol.">
        <title>Sphingopyxis bauzanensis sp. nov., a psychrophilic bacterium isolated from soil.</title>
        <authorList>
            <person name="Zhang D.C."/>
            <person name="Liu H.C."/>
            <person name="Xin Y.H."/>
            <person name="Zhou Y.G."/>
            <person name="Schinner F."/>
            <person name="Margesin R."/>
        </authorList>
    </citation>
    <scope>NUCLEOTIDE SEQUENCE [LARGE SCALE GENOMIC DNA]</scope>
    <source>
        <strain evidence="4 5">DSM 22271</strain>
    </source>
</reference>
<dbReference type="InterPro" id="IPR036291">
    <property type="entry name" value="NAD(P)-bd_dom_sf"/>
</dbReference>
<dbReference type="SUPFAM" id="SSF51735">
    <property type="entry name" value="NAD(P)-binding Rossmann-fold domains"/>
    <property type="match status" value="1"/>
</dbReference>
<dbReference type="Gene3D" id="3.40.50.720">
    <property type="entry name" value="NAD(P)-binding Rossmann-like Domain"/>
    <property type="match status" value="1"/>
</dbReference>